<dbReference type="Proteomes" id="UP000474228">
    <property type="component" value="Unassembled WGS sequence"/>
</dbReference>
<proteinExistence type="predicted"/>
<keyword evidence="2" id="KW-0413">Isomerase</keyword>
<evidence type="ECO:0000256" key="1">
    <source>
        <dbReference type="SAM" id="MobiDB-lite"/>
    </source>
</evidence>
<evidence type="ECO:0000313" key="2">
    <source>
        <dbReference type="EMBL" id="MTV64435.1"/>
    </source>
</evidence>
<dbReference type="GO" id="GO:0016853">
    <property type="term" value="F:isomerase activity"/>
    <property type="evidence" value="ECO:0007669"/>
    <property type="project" value="UniProtKB-KW"/>
</dbReference>
<evidence type="ECO:0000313" key="3">
    <source>
        <dbReference type="Proteomes" id="UP000474228"/>
    </source>
</evidence>
<protein>
    <submittedName>
        <fullName evidence="2">Peptidylprolyl isomerase</fullName>
    </submittedName>
</protein>
<feature type="region of interest" description="Disordered" evidence="1">
    <location>
        <begin position="32"/>
        <end position="51"/>
    </location>
</feature>
<feature type="compositionally biased region" description="Polar residues" evidence="1">
    <location>
        <begin position="38"/>
        <end position="51"/>
    </location>
</feature>
<dbReference type="AlphaFoldDB" id="A0A6G2D835"/>
<name>A0A6G2D835_STREE</name>
<dbReference type="EMBL" id="WNHJ01000748">
    <property type="protein sequence ID" value="MTV64435.1"/>
    <property type="molecule type" value="Genomic_DNA"/>
</dbReference>
<organism evidence="2 3">
    <name type="scientific">Streptococcus pneumoniae</name>
    <dbReference type="NCBI Taxonomy" id="1313"/>
    <lineage>
        <taxon>Bacteria</taxon>
        <taxon>Bacillati</taxon>
        <taxon>Bacillota</taxon>
        <taxon>Bacilli</taxon>
        <taxon>Lactobacillales</taxon>
        <taxon>Streptococcaceae</taxon>
        <taxon>Streptococcus</taxon>
    </lineage>
</organism>
<accession>A0A6G2D835</accession>
<sequence length="51" mass="5598">RVKLSYSKLPGKLLVNQVQVWKSGLDDLDKATPKTLEESSSVPSLPNTTTK</sequence>
<gene>
    <name evidence="2" type="ORF">GM539_13955</name>
</gene>
<reference evidence="2 3" key="1">
    <citation type="submission" date="2019-11" db="EMBL/GenBank/DDBJ databases">
        <title>Growth characteristics of pneumococcus vary with the chemical composition of the capsule and with environmental conditions.</title>
        <authorList>
            <person name="Tothpal A."/>
            <person name="Desobry K."/>
            <person name="Joshi S."/>
            <person name="Wyllie A.L."/>
            <person name="Weinberger D.M."/>
        </authorList>
    </citation>
    <scope>NUCLEOTIDE SEQUENCE [LARGE SCALE GENOMIC DNA]</scope>
    <source>
        <strain evidence="3">pnumococcus22F</strain>
    </source>
</reference>
<comment type="caution">
    <text evidence="2">The sequence shown here is derived from an EMBL/GenBank/DDBJ whole genome shotgun (WGS) entry which is preliminary data.</text>
</comment>
<feature type="non-terminal residue" evidence="2">
    <location>
        <position position="1"/>
    </location>
</feature>